<dbReference type="AlphaFoldDB" id="A0A1I6B3G0"/>
<organism evidence="1 2">
    <name type="scientific">Amycolatopsis rubida</name>
    <dbReference type="NCBI Taxonomy" id="112413"/>
    <lineage>
        <taxon>Bacteria</taxon>
        <taxon>Bacillati</taxon>
        <taxon>Actinomycetota</taxon>
        <taxon>Actinomycetes</taxon>
        <taxon>Pseudonocardiales</taxon>
        <taxon>Pseudonocardiaceae</taxon>
        <taxon>Amycolatopsis</taxon>
    </lineage>
</organism>
<protein>
    <recommendedName>
        <fullName evidence="3">Resolvase, N terminal domain</fullName>
    </recommendedName>
</protein>
<evidence type="ECO:0000313" key="1">
    <source>
        <dbReference type="EMBL" id="SFQ75480.1"/>
    </source>
</evidence>
<dbReference type="EMBL" id="FOWC01000023">
    <property type="protein sequence ID" value="SFQ75480.1"/>
    <property type="molecule type" value="Genomic_DNA"/>
</dbReference>
<accession>A0A1I6B3G0</accession>
<sequence length="125" mass="14304">MNETGSAAVLDSPRTVRTVPHAYGYMRVPRDVEDEKVKLLEDQTVAYAERSGLHFVRFFFEFHCGSHEAFEELIAELIRADAHHVVVPSLRHLAQNGLLQDQMLERLEFSARAQVLAMRLRTAIE</sequence>
<gene>
    <name evidence="1" type="ORF">SAMN05421854_12310</name>
</gene>
<name>A0A1I6B3G0_9PSEU</name>
<evidence type="ECO:0008006" key="3">
    <source>
        <dbReference type="Google" id="ProtNLM"/>
    </source>
</evidence>
<evidence type="ECO:0000313" key="2">
    <source>
        <dbReference type="Proteomes" id="UP000199137"/>
    </source>
</evidence>
<dbReference type="STRING" id="112413.SAMN05421854_12310"/>
<dbReference type="Proteomes" id="UP000199137">
    <property type="component" value="Unassembled WGS sequence"/>
</dbReference>
<proteinExistence type="predicted"/>
<reference evidence="1 2" key="1">
    <citation type="submission" date="2016-10" db="EMBL/GenBank/DDBJ databases">
        <authorList>
            <person name="de Groot N.N."/>
        </authorList>
    </citation>
    <scope>NUCLEOTIDE SEQUENCE [LARGE SCALE GENOMIC DNA]</scope>
    <source>
        <strain evidence="1 2">DSM 44637</strain>
    </source>
</reference>